<proteinExistence type="predicted"/>
<dbReference type="OrthoDB" id="1429018at2"/>
<protein>
    <submittedName>
        <fullName evidence="1">Uncharacterized protein</fullName>
    </submittedName>
</protein>
<gene>
    <name evidence="1" type="ORF">FOF46_12730</name>
</gene>
<reference evidence="1 2" key="1">
    <citation type="submission" date="2019-07" db="EMBL/GenBank/DDBJ databases">
        <title>The draft genome sequence of Aquimarina algiphila M91.</title>
        <authorList>
            <person name="Meng X."/>
        </authorList>
    </citation>
    <scope>NUCLEOTIDE SEQUENCE [LARGE SCALE GENOMIC DNA]</scope>
    <source>
        <strain evidence="1 2">M91</strain>
    </source>
</reference>
<evidence type="ECO:0000313" key="1">
    <source>
        <dbReference type="EMBL" id="TSE08256.1"/>
    </source>
</evidence>
<name>A0A554VJX1_9FLAO</name>
<keyword evidence="2" id="KW-1185">Reference proteome</keyword>
<evidence type="ECO:0000313" key="2">
    <source>
        <dbReference type="Proteomes" id="UP000318833"/>
    </source>
</evidence>
<dbReference type="Proteomes" id="UP000318833">
    <property type="component" value="Unassembled WGS sequence"/>
</dbReference>
<dbReference type="RefSeq" id="WP_143916696.1">
    <property type="nucleotide sequence ID" value="NZ_CANMIK010000022.1"/>
</dbReference>
<accession>A0A554VJX1</accession>
<organism evidence="1 2">
    <name type="scientific">Aquimarina algiphila</name>
    <dbReference type="NCBI Taxonomy" id="2047982"/>
    <lineage>
        <taxon>Bacteria</taxon>
        <taxon>Pseudomonadati</taxon>
        <taxon>Bacteroidota</taxon>
        <taxon>Flavobacteriia</taxon>
        <taxon>Flavobacteriales</taxon>
        <taxon>Flavobacteriaceae</taxon>
        <taxon>Aquimarina</taxon>
    </lineage>
</organism>
<comment type="caution">
    <text evidence="1">The sequence shown here is derived from an EMBL/GenBank/DDBJ whole genome shotgun (WGS) entry which is preliminary data.</text>
</comment>
<dbReference type="EMBL" id="VLNR01000024">
    <property type="protein sequence ID" value="TSE08256.1"/>
    <property type="molecule type" value="Genomic_DNA"/>
</dbReference>
<dbReference type="AlphaFoldDB" id="A0A554VJX1"/>
<sequence>MRNNIKLLNIGGVIFSIFLMMNCNSSDDDSTPPPESEINLEEAKLSGFPLFGIEPVFIDIVDPEIVDNKEVNPGEIKITLASSILSLEGISVSITSEELNLSKFSISPGNDVRLSFEDQKVHVFTIYNAIGDKEELLHYNVSIVKEDPVIPATLKITGFVFEKSKNPDLSNDITVSRTIEESGRDILYVFVPLGTDFTNLVPTITYDGPSLYYTQDSSTLPEDITTEFPTTDTSIDFEYPKSFILLVRNDNDFKTTQVIVDVINPVRIETTPITVPDVAEGSIPPETFRGVTKWINQGNHPIVFQRSTTYENDEPMIDPRVGRVILARRVLPPIALNPGENADIDVTIDSRVYTEGTYKSTAVFYSRIRNHQSVDDLLEPAKLSITAKIIK</sequence>